<organism evidence="5 6">
    <name type="scientific">Riccia sorocarpa</name>
    <dbReference type="NCBI Taxonomy" id="122646"/>
    <lineage>
        <taxon>Eukaryota</taxon>
        <taxon>Viridiplantae</taxon>
        <taxon>Streptophyta</taxon>
        <taxon>Embryophyta</taxon>
        <taxon>Marchantiophyta</taxon>
        <taxon>Marchantiopsida</taxon>
        <taxon>Marchantiidae</taxon>
        <taxon>Marchantiales</taxon>
        <taxon>Ricciaceae</taxon>
        <taxon>Riccia</taxon>
    </lineage>
</organism>
<evidence type="ECO:0000256" key="4">
    <source>
        <dbReference type="ARBA" id="ARBA00023212"/>
    </source>
</evidence>
<comment type="similarity">
    <text evidence="2">Belongs to the MOZART1 family.</text>
</comment>
<keyword evidence="6" id="KW-1185">Reference proteome</keyword>
<dbReference type="Pfam" id="PF12554">
    <property type="entry name" value="MOZART1"/>
    <property type="match status" value="1"/>
</dbReference>
<dbReference type="EMBL" id="JBJQOH010000001">
    <property type="protein sequence ID" value="KAL3699406.1"/>
    <property type="molecule type" value="Genomic_DNA"/>
</dbReference>
<dbReference type="AlphaFoldDB" id="A0ABD3I7Y1"/>
<reference evidence="5 6" key="1">
    <citation type="submission" date="2024-09" db="EMBL/GenBank/DDBJ databases">
        <title>Chromosome-scale assembly of Riccia sorocarpa.</title>
        <authorList>
            <person name="Paukszto L."/>
        </authorList>
    </citation>
    <scope>NUCLEOTIDE SEQUENCE [LARGE SCALE GENOMIC DNA]</scope>
    <source>
        <strain evidence="5">LP-2024</strain>
        <tissue evidence="5">Aerial parts of the thallus</tissue>
    </source>
</reference>
<dbReference type="PANTHER" id="PTHR28520:SF2">
    <property type="entry name" value="MITOTIC-SPINDLE ORGANIZING PROTEIN 1"/>
    <property type="match status" value="1"/>
</dbReference>
<proteinExistence type="inferred from homology"/>
<evidence type="ECO:0000313" key="5">
    <source>
        <dbReference type="EMBL" id="KAL3699406.1"/>
    </source>
</evidence>
<gene>
    <name evidence="5" type="ORF">R1sor_017428</name>
</gene>
<dbReference type="Proteomes" id="UP001633002">
    <property type="component" value="Unassembled WGS sequence"/>
</dbReference>
<evidence type="ECO:0000256" key="3">
    <source>
        <dbReference type="ARBA" id="ARBA00022490"/>
    </source>
</evidence>
<keyword evidence="3" id="KW-0963">Cytoplasm</keyword>
<dbReference type="InterPro" id="IPR022214">
    <property type="entry name" value="MZT1"/>
</dbReference>
<comment type="subcellular location">
    <subcellularLocation>
        <location evidence="1">Cytoplasm</location>
        <location evidence="1">Cytoskeleton</location>
        <location evidence="1">Microtubule organizing center</location>
    </subcellularLocation>
</comment>
<evidence type="ECO:0000313" key="6">
    <source>
        <dbReference type="Proteomes" id="UP001633002"/>
    </source>
</evidence>
<name>A0ABD3I7Y1_9MARC</name>
<protein>
    <submittedName>
        <fullName evidence="5">Uncharacterized protein</fullName>
    </submittedName>
</protein>
<keyword evidence="4" id="KW-0206">Cytoskeleton</keyword>
<accession>A0ABD3I7Y1</accession>
<comment type="caution">
    <text evidence="5">The sequence shown here is derived from an EMBL/GenBank/DDBJ whole genome shotgun (WGS) entry which is preliminary data.</text>
</comment>
<dbReference type="PANTHER" id="PTHR28520">
    <property type="entry name" value="MITOTIC-SPINDLE ORGANIZING PROTEIN 1"/>
    <property type="match status" value="1"/>
</dbReference>
<evidence type="ECO:0000256" key="1">
    <source>
        <dbReference type="ARBA" id="ARBA00004267"/>
    </source>
</evidence>
<evidence type="ECO:0000256" key="2">
    <source>
        <dbReference type="ARBA" id="ARBA00011015"/>
    </source>
</evidence>
<sequence>MDGVGVSRARESLDVVHAMATLLNAKLDRTTLSILIALCDHGVNPEALAVVVKEMLSHQRYCKIIQITDCVRADYISILLIVDQDQDVTYVSQFNTRFFEQKSFRFTVTYIKKSAQFASSIPLHEIWLLVSLPERHPLVERGEQLQFSNSREPDCVDKVPPLRPPPQPGKTSAKLLYCICMMRRLELGVPSPSWTIAGSEDCPVLELHFS</sequence>
<dbReference type="GO" id="GO:0005815">
    <property type="term" value="C:microtubule organizing center"/>
    <property type="evidence" value="ECO:0007669"/>
    <property type="project" value="UniProtKB-SubCell"/>
</dbReference>